<keyword evidence="3" id="KW-1185">Reference proteome</keyword>
<name>A0A3Q7EVR5_SOLLC</name>
<keyword evidence="1" id="KW-1133">Transmembrane helix</keyword>
<organism evidence="2">
    <name type="scientific">Solanum lycopersicum</name>
    <name type="common">Tomato</name>
    <name type="synonym">Lycopersicon esculentum</name>
    <dbReference type="NCBI Taxonomy" id="4081"/>
    <lineage>
        <taxon>Eukaryota</taxon>
        <taxon>Viridiplantae</taxon>
        <taxon>Streptophyta</taxon>
        <taxon>Embryophyta</taxon>
        <taxon>Tracheophyta</taxon>
        <taxon>Spermatophyta</taxon>
        <taxon>Magnoliopsida</taxon>
        <taxon>eudicotyledons</taxon>
        <taxon>Gunneridae</taxon>
        <taxon>Pentapetalae</taxon>
        <taxon>asterids</taxon>
        <taxon>lamiids</taxon>
        <taxon>Solanales</taxon>
        <taxon>Solanaceae</taxon>
        <taxon>Solanoideae</taxon>
        <taxon>Solaneae</taxon>
        <taxon>Solanum</taxon>
        <taxon>Solanum subgen. Lycopersicon</taxon>
    </lineage>
</organism>
<keyword evidence="1" id="KW-0472">Membrane</keyword>
<dbReference type="AlphaFoldDB" id="A0A3Q7EVR5"/>
<dbReference type="PaxDb" id="4081-Solyc02g014700.1.1"/>
<keyword evidence="1" id="KW-0812">Transmembrane</keyword>
<evidence type="ECO:0000313" key="2">
    <source>
        <dbReference type="EnsemblPlants" id="Solyc02g014700.1.1.1"/>
    </source>
</evidence>
<evidence type="ECO:0000256" key="1">
    <source>
        <dbReference type="SAM" id="Phobius"/>
    </source>
</evidence>
<feature type="transmembrane region" description="Helical" evidence="1">
    <location>
        <begin position="6"/>
        <end position="24"/>
    </location>
</feature>
<reference evidence="2" key="2">
    <citation type="submission" date="2019-01" db="UniProtKB">
        <authorList>
            <consortium name="EnsemblPlants"/>
        </authorList>
    </citation>
    <scope>IDENTIFICATION</scope>
    <source>
        <strain evidence="2">cv. Heinz 1706</strain>
    </source>
</reference>
<dbReference type="EnsemblPlants" id="Solyc02g014700.1.1">
    <property type="protein sequence ID" value="Solyc02g014700.1.1.1"/>
    <property type="gene ID" value="Solyc02g014700.1"/>
</dbReference>
<protein>
    <submittedName>
        <fullName evidence="2">Uncharacterized protein</fullName>
    </submittedName>
</protein>
<evidence type="ECO:0000313" key="3">
    <source>
        <dbReference type="Proteomes" id="UP000004994"/>
    </source>
</evidence>
<proteinExistence type="predicted"/>
<reference evidence="2" key="1">
    <citation type="journal article" date="2012" name="Nature">
        <title>The tomato genome sequence provides insights into fleshy fruit evolution.</title>
        <authorList>
            <consortium name="Tomato Genome Consortium"/>
        </authorList>
    </citation>
    <scope>NUCLEOTIDE SEQUENCE [LARGE SCALE GENOMIC DNA]</scope>
    <source>
        <strain evidence="2">cv. Heinz 1706</strain>
    </source>
</reference>
<sequence>MWGCWRFFWVCVWKFICFSGFAYCREGKLVWGRREKEGRRGESERVWGETQWERSRLFLGIFAGFLFSEFWENGVGEGKKERGTGSGLDRGTVLGRVKVKIIERGLGWSERLGLGRSETLGLS</sequence>
<dbReference type="Proteomes" id="UP000004994">
    <property type="component" value="Chromosome 2"/>
</dbReference>
<dbReference type="InParanoid" id="A0A3Q7EVR5"/>
<dbReference type="Gramene" id="Solyc02g014700.1.1">
    <property type="protein sequence ID" value="Solyc02g014700.1.1.1"/>
    <property type="gene ID" value="Solyc02g014700.1"/>
</dbReference>
<accession>A0A3Q7EVR5</accession>